<accession>A0A0A2MBW0</accession>
<reference evidence="2 3" key="1">
    <citation type="submission" date="2013-09" db="EMBL/GenBank/DDBJ databases">
        <authorList>
            <person name="Zeng Z."/>
            <person name="Chen C."/>
        </authorList>
    </citation>
    <scope>NUCLEOTIDE SEQUENCE [LARGE SCALE GENOMIC DNA]</scope>
    <source>
        <strain evidence="2 3">GH29-5</strain>
    </source>
</reference>
<keyword evidence="3" id="KW-1185">Reference proteome</keyword>
<dbReference type="EMBL" id="JRLW01000005">
    <property type="protein sequence ID" value="KGO89739.1"/>
    <property type="molecule type" value="Genomic_DNA"/>
</dbReference>
<sequence length="124" mass="13731">MNTEQIWKEHPTLEVVYVTSDETAFYNENDAKNHAKGLENKSVEPVYNPAHLAVDAKLVEGNDEPELSDFTKAQLIQFAKDNQLEVNDKANKPEILASIQTQMEAKNQADENGSDASGGSNPQE</sequence>
<proteinExistence type="predicted"/>
<dbReference type="OrthoDB" id="1377501at2"/>
<name>A0A0A2MBW0_9FLAO</name>
<gene>
    <name evidence="2" type="ORF">Q764_05980</name>
</gene>
<feature type="region of interest" description="Disordered" evidence="1">
    <location>
        <begin position="101"/>
        <end position="124"/>
    </location>
</feature>
<evidence type="ECO:0000313" key="2">
    <source>
        <dbReference type="EMBL" id="KGO89739.1"/>
    </source>
</evidence>
<protein>
    <submittedName>
        <fullName evidence="2">Uncharacterized protein</fullName>
    </submittedName>
</protein>
<dbReference type="Proteomes" id="UP000030121">
    <property type="component" value="Unassembled WGS sequence"/>
</dbReference>
<dbReference type="STRING" id="1121899.GCA_000430025_01882"/>
<comment type="caution">
    <text evidence="2">The sequence shown here is derived from an EMBL/GenBank/DDBJ whole genome shotgun (WGS) entry which is preliminary data.</text>
</comment>
<evidence type="ECO:0000256" key="1">
    <source>
        <dbReference type="SAM" id="MobiDB-lite"/>
    </source>
</evidence>
<dbReference type="eggNOG" id="ENOG502ZYRT">
    <property type="taxonomic scope" value="Bacteria"/>
</dbReference>
<organism evidence="2 3">
    <name type="scientific">Flavobacterium suncheonense GH29-5 = DSM 17707</name>
    <dbReference type="NCBI Taxonomy" id="1121899"/>
    <lineage>
        <taxon>Bacteria</taxon>
        <taxon>Pseudomonadati</taxon>
        <taxon>Bacteroidota</taxon>
        <taxon>Flavobacteriia</taxon>
        <taxon>Flavobacteriales</taxon>
        <taxon>Flavobacteriaceae</taxon>
        <taxon>Flavobacterium</taxon>
    </lineage>
</organism>
<evidence type="ECO:0000313" key="3">
    <source>
        <dbReference type="Proteomes" id="UP000030121"/>
    </source>
</evidence>
<dbReference type="AlphaFoldDB" id="A0A0A2MBW0"/>
<dbReference type="RefSeq" id="WP_026980319.1">
    <property type="nucleotide sequence ID" value="NZ_AUCZ01000008.1"/>
</dbReference>